<dbReference type="Proteomes" id="UP000011087">
    <property type="component" value="Unassembled WGS sequence"/>
</dbReference>
<dbReference type="EMBL" id="JH993069">
    <property type="protein sequence ID" value="EKX36697.1"/>
    <property type="molecule type" value="Genomic_DNA"/>
</dbReference>
<dbReference type="PROSITE" id="PS50021">
    <property type="entry name" value="CH"/>
    <property type="match status" value="1"/>
</dbReference>
<dbReference type="STRING" id="905079.L1IKN6"/>
<dbReference type="EnsemblProtists" id="EKX36697">
    <property type="protein sequence ID" value="EKX36697"/>
    <property type="gene ID" value="GUITHDRAFT_117123"/>
</dbReference>
<dbReference type="eggNOG" id="ENOG502S497">
    <property type="taxonomic scope" value="Eukaryota"/>
</dbReference>
<dbReference type="OrthoDB" id="193300at2759"/>
<feature type="coiled-coil region" evidence="1">
    <location>
        <begin position="188"/>
        <end position="215"/>
    </location>
</feature>
<evidence type="ECO:0000256" key="1">
    <source>
        <dbReference type="SAM" id="Coils"/>
    </source>
</evidence>
<dbReference type="InterPro" id="IPR010441">
    <property type="entry name" value="CH_2"/>
</dbReference>
<dbReference type="PaxDb" id="55529-EKX36697"/>
<name>L1IKN6_GUITC</name>
<proteinExistence type="predicted"/>
<feature type="compositionally biased region" description="Polar residues" evidence="2">
    <location>
        <begin position="119"/>
        <end position="143"/>
    </location>
</feature>
<sequence length="235" mass="27043">MEFSDDEIQNLYAWVDSVPLSRPKRNISRDFSDGVLMAELLNHFYPRIVELHNYSAANALSQKTYNWQTLNKRVLKRVGVVLTQTEMTDIANCVPMAVEKFLFKIYDKVNEDRNRLDNKSSSSSRKTQNQGLESTFFGSQPSRRSPHLDSARANLRSQSSDMEVPVSRMGTTMSGRADLQREVDTEILIEKEQTIQELRETVDILETKIKKLEQLVHLKDSKIQALTLKLQSFQS</sequence>
<dbReference type="GO" id="GO:0051493">
    <property type="term" value="P:regulation of cytoskeleton organization"/>
    <property type="evidence" value="ECO:0007669"/>
    <property type="project" value="TreeGrafter"/>
</dbReference>
<dbReference type="PANTHER" id="PTHR12509:SF9">
    <property type="entry name" value="SPERM FLAGELLAR PROTEIN 1 ISOFORM X1"/>
    <property type="match status" value="1"/>
</dbReference>
<dbReference type="KEGG" id="gtt:GUITHDRAFT_117123"/>
<dbReference type="InterPro" id="IPR052111">
    <property type="entry name" value="Spermatogenesis_Ciliary_MAP"/>
</dbReference>
<evidence type="ECO:0000313" key="6">
    <source>
        <dbReference type="Proteomes" id="UP000011087"/>
    </source>
</evidence>
<dbReference type="GeneID" id="17293411"/>
<dbReference type="InterPro" id="IPR036872">
    <property type="entry name" value="CH_dom_sf"/>
</dbReference>
<gene>
    <name evidence="4" type="ORF">GUITHDRAFT_117123</name>
</gene>
<reference evidence="4 6" key="1">
    <citation type="journal article" date="2012" name="Nature">
        <title>Algal genomes reveal evolutionary mosaicism and the fate of nucleomorphs.</title>
        <authorList>
            <consortium name="DOE Joint Genome Institute"/>
            <person name="Curtis B.A."/>
            <person name="Tanifuji G."/>
            <person name="Burki F."/>
            <person name="Gruber A."/>
            <person name="Irimia M."/>
            <person name="Maruyama S."/>
            <person name="Arias M.C."/>
            <person name="Ball S.G."/>
            <person name="Gile G.H."/>
            <person name="Hirakawa Y."/>
            <person name="Hopkins J.F."/>
            <person name="Kuo A."/>
            <person name="Rensing S.A."/>
            <person name="Schmutz J."/>
            <person name="Symeonidi A."/>
            <person name="Elias M."/>
            <person name="Eveleigh R.J."/>
            <person name="Herman E.K."/>
            <person name="Klute M.J."/>
            <person name="Nakayama T."/>
            <person name="Obornik M."/>
            <person name="Reyes-Prieto A."/>
            <person name="Armbrust E.V."/>
            <person name="Aves S.J."/>
            <person name="Beiko R.G."/>
            <person name="Coutinho P."/>
            <person name="Dacks J.B."/>
            <person name="Durnford D.G."/>
            <person name="Fast N.M."/>
            <person name="Green B.R."/>
            <person name="Grisdale C.J."/>
            <person name="Hempel F."/>
            <person name="Henrissat B."/>
            <person name="Hoppner M.P."/>
            <person name="Ishida K."/>
            <person name="Kim E."/>
            <person name="Koreny L."/>
            <person name="Kroth P.G."/>
            <person name="Liu Y."/>
            <person name="Malik S.B."/>
            <person name="Maier U.G."/>
            <person name="McRose D."/>
            <person name="Mock T."/>
            <person name="Neilson J.A."/>
            <person name="Onodera N.T."/>
            <person name="Poole A.M."/>
            <person name="Pritham E.J."/>
            <person name="Richards T.A."/>
            <person name="Rocap G."/>
            <person name="Roy S.W."/>
            <person name="Sarai C."/>
            <person name="Schaack S."/>
            <person name="Shirato S."/>
            <person name="Slamovits C.H."/>
            <person name="Spencer D.F."/>
            <person name="Suzuki S."/>
            <person name="Worden A.Z."/>
            <person name="Zauner S."/>
            <person name="Barry K."/>
            <person name="Bell C."/>
            <person name="Bharti A.K."/>
            <person name="Crow J.A."/>
            <person name="Grimwood J."/>
            <person name="Kramer R."/>
            <person name="Lindquist E."/>
            <person name="Lucas S."/>
            <person name="Salamov A."/>
            <person name="McFadden G.I."/>
            <person name="Lane C.E."/>
            <person name="Keeling P.J."/>
            <person name="Gray M.W."/>
            <person name="Grigoriev I.V."/>
            <person name="Archibald J.M."/>
        </authorList>
    </citation>
    <scope>NUCLEOTIDE SEQUENCE</scope>
    <source>
        <strain evidence="4 6">CCMP2712</strain>
    </source>
</reference>
<reference evidence="6" key="2">
    <citation type="submission" date="2012-11" db="EMBL/GenBank/DDBJ databases">
        <authorList>
            <person name="Kuo A."/>
            <person name="Curtis B.A."/>
            <person name="Tanifuji G."/>
            <person name="Burki F."/>
            <person name="Gruber A."/>
            <person name="Irimia M."/>
            <person name="Maruyama S."/>
            <person name="Arias M.C."/>
            <person name="Ball S.G."/>
            <person name="Gile G.H."/>
            <person name="Hirakawa Y."/>
            <person name="Hopkins J.F."/>
            <person name="Rensing S.A."/>
            <person name="Schmutz J."/>
            <person name="Symeonidi A."/>
            <person name="Elias M."/>
            <person name="Eveleigh R.J."/>
            <person name="Herman E.K."/>
            <person name="Klute M.J."/>
            <person name="Nakayama T."/>
            <person name="Obornik M."/>
            <person name="Reyes-Prieto A."/>
            <person name="Armbrust E.V."/>
            <person name="Aves S.J."/>
            <person name="Beiko R.G."/>
            <person name="Coutinho P."/>
            <person name="Dacks J.B."/>
            <person name="Durnford D.G."/>
            <person name="Fast N.M."/>
            <person name="Green B.R."/>
            <person name="Grisdale C."/>
            <person name="Hempe F."/>
            <person name="Henrissat B."/>
            <person name="Hoppner M.P."/>
            <person name="Ishida K.-I."/>
            <person name="Kim E."/>
            <person name="Koreny L."/>
            <person name="Kroth P.G."/>
            <person name="Liu Y."/>
            <person name="Malik S.-B."/>
            <person name="Maier U.G."/>
            <person name="McRose D."/>
            <person name="Mock T."/>
            <person name="Neilson J.A."/>
            <person name="Onodera N.T."/>
            <person name="Poole A.M."/>
            <person name="Pritham E.J."/>
            <person name="Richards T.A."/>
            <person name="Rocap G."/>
            <person name="Roy S.W."/>
            <person name="Sarai C."/>
            <person name="Schaack S."/>
            <person name="Shirato S."/>
            <person name="Slamovits C.H."/>
            <person name="Spencer D.F."/>
            <person name="Suzuki S."/>
            <person name="Worden A.Z."/>
            <person name="Zauner S."/>
            <person name="Barry K."/>
            <person name="Bell C."/>
            <person name="Bharti A.K."/>
            <person name="Crow J.A."/>
            <person name="Grimwood J."/>
            <person name="Kramer R."/>
            <person name="Lindquist E."/>
            <person name="Lucas S."/>
            <person name="Salamov A."/>
            <person name="McFadden G.I."/>
            <person name="Lane C.E."/>
            <person name="Keeling P.J."/>
            <person name="Gray M.W."/>
            <person name="Grigoriev I.V."/>
            <person name="Archibald J.M."/>
        </authorList>
    </citation>
    <scope>NUCLEOTIDE SEQUENCE</scope>
    <source>
        <strain evidence="6">CCMP2712</strain>
    </source>
</reference>
<dbReference type="Pfam" id="PF06294">
    <property type="entry name" value="CH_2"/>
    <property type="match status" value="1"/>
</dbReference>
<keyword evidence="1" id="KW-0175">Coiled coil</keyword>
<evidence type="ECO:0000259" key="3">
    <source>
        <dbReference type="PROSITE" id="PS50021"/>
    </source>
</evidence>
<dbReference type="GO" id="GO:0008017">
    <property type="term" value="F:microtubule binding"/>
    <property type="evidence" value="ECO:0007669"/>
    <property type="project" value="TreeGrafter"/>
</dbReference>
<dbReference type="AlphaFoldDB" id="L1IKN6"/>
<evidence type="ECO:0000256" key="2">
    <source>
        <dbReference type="SAM" id="MobiDB-lite"/>
    </source>
</evidence>
<reference evidence="5" key="3">
    <citation type="submission" date="2016-03" db="UniProtKB">
        <authorList>
            <consortium name="EnsemblProtists"/>
        </authorList>
    </citation>
    <scope>IDENTIFICATION</scope>
</reference>
<feature type="domain" description="Calponin-homology (CH)" evidence="3">
    <location>
        <begin position="5"/>
        <end position="110"/>
    </location>
</feature>
<dbReference type="SUPFAM" id="SSF47576">
    <property type="entry name" value="Calponin-homology domain, CH-domain"/>
    <property type="match status" value="1"/>
</dbReference>
<dbReference type="InterPro" id="IPR001715">
    <property type="entry name" value="CH_dom"/>
</dbReference>
<dbReference type="FunFam" id="1.10.418.10:FF:000059">
    <property type="entry name" value="RIKEN cDNA 6430531B16 gene"/>
    <property type="match status" value="1"/>
</dbReference>
<dbReference type="HOGENOM" id="CLU_069635_1_0_1"/>
<evidence type="ECO:0000313" key="5">
    <source>
        <dbReference type="EnsemblProtists" id="EKX36697"/>
    </source>
</evidence>
<organism evidence="4">
    <name type="scientific">Guillardia theta (strain CCMP2712)</name>
    <name type="common">Cryptophyte</name>
    <dbReference type="NCBI Taxonomy" id="905079"/>
    <lineage>
        <taxon>Eukaryota</taxon>
        <taxon>Cryptophyceae</taxon>
        <taxon>Pyrenomonadales</taxon>
        <taxon>Geminigeraceae</taxon>
        <taxon>Guillardia</taxon>
    </lineage>
</organism>
<keyword evidence="6" id="KW-1185">Reference proteome</keyword>
<accession>L1IKN6</accession>
<dbReference type="OMA" id="MEYYDTR"/>
<dbReference type="RefSeq" id="XP_005823677.1">
    <property type="nucleotide sequence ID" value="XM_005823620.1"/>
</dbReference>
<protein>
    <recommendedName>
        <fullName evidence="3">Calponin-homology (CH) domain-containing protein</fullName>
    </recommendedName>
</protein>
<dbReference type="PANTHER" id="PTHR12509">
    <property type="entry name" value="SPERMATOGENESIS-ASSOCIATED 4-RELATED"/>
    <property type="match status" value="1"/>
</dbReference>
<dbReference type="Gene3D" id="1.10.418.10">
    <property type="entry name" value="Calponin-like domain"/>
    <property type="match status" value="1"/>
</dbReference>
<dbReference type="GO" id="GO:0005930">
    <property type="term" value="C:axoneme"/>
    <property type="evidence" value="ECO:0007669"/>
    <property type="project" value="TreeGrafter"/>
</dbReference>
<feature type="region of interest" description="Disordered" evidence="2">
    <location>
        <begin position="114"/>
        <end position="173"/>
    </location>
</feature>
<evidence type="ECO:0000313" key="4">
    <source>
        <dbReference type="EMBL" id="EKX36697.1"/>
    </source>
</evidence>